<evidence type="ECO:0008006" key="3">
    <source>
        <dbReference type="Google" id="ProtNLM"/>
    </source>
</evidence>
<sequence>MPLLNNNKSRYMDANLIYAKTPIGDEAVRQSTRVVQRNLRMVLVQVDGKMSVEELSNKIGNPRLVHAALRELEEGGYIAPALVAASVWEETRKAAQAAGESDATEPLSQFSVFGPRSAMGADSAMSASAASAASNFSSFGKPILPTRNVKPDSAFKPSVAPPPDRPAPEFSTVERASPILTLRRIALGMGAALLLAAGTLVLYPYDRFKPAIEAAASDFVGAPVRIERVDMAFYPVPHLRLSSLRIGQAGEGSVAEVRVGSPLALLGSAPFTVGRIHVSGARLPSRQLVAMPFFRNETAKPAVLTVGKVLIEHSEIMLAEGVGLQDAFGELSFRPDAQLEKASIESADRSLLIEAQPSPLGVALNIEGRAWQPLGPTASFASLQAKGVLQPEKLLIQNIDTTFLGGILRGNWLLDWSSGLAMAGDASLSRIDARKLAAAFAPRLKLEGEVSGTLRMRSGSRDWAGLWRDVEAVLDTEVTRGALHGVDLGEAARRNGVSEVRAGTTKFDRLRATVNVTPSQVVSKDLRMEAGMVTASGQFVAGRDGQVDGSMAVTLQTSVSSVRVPVHIYGTLPDLTAIGRK</sequence>
<reference evidence="1" key="1">
    <citation type="submission" date="2020-04" db="EMBL/GenBank/DDBJ databases">
        <title>Deep metagenomics examines the oral microbiome during advanced dental caries in children, revealing novel taxa and co-occurrences with host molecules.</title>
        <authorList>
            <person name="Baker J.L."/>
            <person name="Morton J.T."/>
            <person name="Dinis M."/>
            <person name="Alvarez R."/>
            <person name="Tran N.C."/>
            <person name="Knight R."/>
            <person name="Edlund A."/>
        </authorList>
    </citation>
    <scope>NUCLEOTIDE SEQUENCE</scope>
    <source>
        <strain evidence="1">JCVI_32_bin.24</strain>
    </source>
</reference>
<dbReference type="GO" id="GO:0005886">
    <property type="term" value="C:plasma membrane"/>
    <property type="evidence" value="ECO:0007669"/>
    <property type="project" value="TreeGrafter"/>
</dbReference>
<evidence type="ECO:0000313" key="2">
    <source>
        <dbReference type="Proteomes" id="UP000718593"/>
    </source>
</evidence>
<dbReference type="EMBL" id="JABZMI010000190">
    <property type="protein sequence ID" value="MBF1165363.1"/>
    <property type="molecule type" value="Genomic_DNA"/>
</dbReference>
<gene>
    <name evidence="1" type="ORF">HXL68_09995</name>
</gene>
<dbReference type="PANTHER" id="PTHR30441:SF8">
    <property type="entry name" value="DUF748 DOMAIN-CONTAINING PROTEIN"/>
    <property type="match status" value="1"/>
</dbReference>
<evidence type="ECO:0000313" key="1">
    <source>
        <dbReference type="EMBL" id="MBF1165363.1"/>
    </source>
</evidence>
<dbReference type="InterPro" id="IPR052894">
    <property type="entry name" value="AsmA-related"/>
</dbReference>
<accession>A0A930G221</accession>
<organism evidence="1 2">
    <name type="scientific">Dechloromonas agitata</name>
    <dbReference type="NCBI Taxonomy" id="73030"/>
    <lineage>
        <taxon>Bacteria</taxon>
        <taxon>Pseudomonadati</taxon>
        <taxon>Pseudomonadota</taxon>
        <taxon>Betaproteobacteria</taxon>
        <taxon>Rhodocyclales</taxon>
        <taxon>Azonexaceae</taxon>
        <taxon>Dechloromonas</taxon>
    </lineage>
</organism>
<dbReference type="AlphaFoldDB" id="A0A930G221"/>
<proteinExistence type="predicted"/>
<protein>
    <recommendedName>
        <fullName evidence="3">AsmA-like C-terminal domain-containing protein</fullName>
    </recommendedName>
</protein>
<dbReference type="Proteomes" id="UP000718593">
    <property type="component" value="Unassembled WGS sequence"/>
</dbReference>
<dbReference type="GO" id="GO:0090313">
    <property type="term" value="P:regulation of protein targeting to membrane"/>
    <property type="evidence" value="ECO:0007669"/>
    <property type="project" value="TreeGrafter"/>
</dbReference>
<name>A0A930G221_9RHOO</name>
<comment type="caution">
    <text evidence="1">The sequence shown here is derived from an EMBL/GenBank/DDBJ whole genome shotgun (WGS) entry which is preliminary data.</text>
</comment>
<dbReference type="PANTHER" id="PTHR30441">
    <property type="entry name" value="DUF748 DOMAIN-CONTAINING PROTEIN"/>
    <property type="match status" value="1"/>
</dbReference>